<accession>A0A0H4TV73</accession>
<organism evidence="1">
    <name type="scientific">uncultured bacterium Rifle_16ft_4_minimus_752</name>
    <dbReference type="NCBI Taxonomy" id="1665163"/>
    <lineage>
        <taxon>Bacteria</taxon>
        <taxon>environmental samples</taxon>
    </lineage>
</organism>
<proteinExistence type="predicted"/>
<evidence type="ECO:0000313" key="1">
    <source>
        <dbReference type="EMBL" id="AKQ04814.1"/>
    </source>
</evidence>
<protein>
    <submittedName>
        <fullName evidence="1">Uncharacterized protein</fullName>
    </submittedName>
</protein>
<reference evidence="1" key="1">
    <citation type="journal article" date="2015" name="ISME J.">
        <title>Aquifer environment selects for microbial species cohorts in sediment and groundwater.</title>
        <authorList>
            <person name="Hug L.A."/>
            <person name="Thomas B.C."/>
            <person name="Brown C.T."/>
            <person name="Frischkorn K.R."/>
            <person name="Williams K.H."/>
            <person name="Tringe S.G."/>
            <person name="Banfield J.F."/>
        </authorList>
    </citation>
    <scope>NUCLEOTIDE SEQUENCE</scope>
</reference>
<dbReference type="AlphaFoldDB" id="A0A0H4TV73"/>
<feature type="non-terminal residue" evidence="1">
    <location>
        <position position="96"/>
    </location>
</feature>
<name>A0A0H4TV73_9BACT</name>
<sequence length="96" mass="10391">MAKAEARDISGVLNINNLHSWSRADGQNAHSPASDNGLYYPRFTAWAIYQDGILYGGKVYQDAAHTIPGPFNQLIRVGGAHLSRVRSGGNPMLTGH</sequence>
<dbReference type="EMBL" id="KT007049">
    <property type="protein sequence ID" value="AKQ04814.1"/>
    <property type="molecule type" value="Genomic_DNA"/>
</dbReference>